<sequence>PEDKSRVDSDSEEEDMGRCYDYYVPWRSQEQGSQITERETPVTQNLNIAGPEMVSCSGAHEGITLETTVMNKSKIQELAVETEKIPAEAMERTAEAETITDIHVGDEIVERLDNQSTAIEVTA</sequence>
<gene>
    <name evidence="1" type="ORF">DAT39_008137</name>
</gene>
<keyword evidence="2" id="KW-1185">Reference proteome</keyword>
<evidence type="ECO:0000313" key="1">
    <source>
        <dbReference type="EMBL" id="KAF5902174.1"/>
    </source>
</evidence>
<organism evidence="1 2">
    <name type="scientific">Clarias magur</name>
    <name type="common">Asian catfish</name>
    <name type="synonym">Macropteronotus magur</name>
    <dbReference type="NCBI Taxonomy" id="1594786"/>
    <lineage>
        <taxon>Eukaryota</taxon>
        <taxon>Metazoa</taxon>
        <taxon>Chordata</taxon>
        <taxon>Craniata</taxon>
        <taxon>Vertebrata</taxon>
        <taxon>Euteleostomi</taxon>
        <taxon>Actinopterygii</taxon>
        <taxon>Neopterygii</taxon>
        <taxon>Teleostei</taxon>
        <taxon>Ostariophysi</taxon>
        <taxon>Siluriformes</taxon>
        <taxon>Clariidae</taxon>
        <taxon>Clarias</taxon>
    </lineage>
</organism>
<dbReference type="AlphaFoldDB" id="A0A8J4X4K6"/>
<dbReference type="EMBL" id="QNUK01000096">
    <property type="protein sequence ID" value="KAF5902174.1"/>
    <property type="molecule type" value="Genomic_DNA"/>
</dbReference>
<proteinExistence type="predicted"/>
<protein>
    <submittedName>
        <fullName evidence="1">Uncharacterized protein</fullName>
    </submittedName>
</protein>
<name>A0A8J4X4K6_CLAMG</name>
<evidence type="ECO:0000313" key="2">
    <source>
        <dbReference type="Proteomes" id="UP000727407"/>
    </source>
</evidence>
<reference evidence="1" key="1">
    <citation type="submission" date="2020-07" db="EMBL/GenBank/DDBJ databases">
        <title>Clarias magur genome sequencing, assembly and annotation.</title>
        <authorList>
            <person name="Kushwaha B."/>
            <person name="Kumar R."/>
            <person name="Das P."/>
            <person name="Joshi C.G."/>
            <person name="Kumar D."/>
            <person name="Nagpure N.S."/>
            <person name="Pandey M."/>
            <person name="Agarwal S."/>
            <person name="Srivastava S."/>
            <person name="Singh M."/>
            <person name="Sahoo L."/>
            <person name="Jayasankar P."/>
            <person name="Meher P.K."/>
            <person name="Koringa P.G."/>
            <person name="Iquebal M.A."/>
            <person name="Das S.P."/>
            <person name="Bit A."/>
            <person name="Patnaik S."/>
            <person name="Patel N."/>
            <person name="Shah T.M."/>
            <person name="Hinsu A."/>
            <person name="Jena J.K."/>
        </authorList>
    </citation>
    <scope>NUCLEOTIDE SEQUENCE</scope>
    <source>
        <strain evidence="1">CIFAMagur01</strain>
        <tissue evidence="1">Testis</tissue>
    </source>
</reference>
<dbReference type="Proteomes" id="UP000727407">
    <property type="component" value="Unassembled WGS sequence"/>
</dbReference>
<feature type="non-terminal residue" evidence="1">
    <location>
        <position position="1"/>
    </location>
</feature>
<accession>A0A8J4X4K6</accession>
<comment type="caution">
    <text evidence="1">The sequence shown here is derived from an EMBL/GenBank/DDBJ whole genome shotgun (WGS) entry which is preliminary data.</text>
</comment>